<evidence type="ECO:0008006" key="4">
    <source>
        <dbReference type="Google" id="ProtNLM"/>
    </source>
</evidence>
<name>A0A1V0TJ90_9ACTN</name>
<keyword evidence="3" id="KW-1185">Reference proteome</keyword>
<evidence type="ECO:0000313" key="3">
    <source>
        <dbReference type="Proteomes" id="UP000192726"/>
    </source>
</evidence>
<proteinExistence type="predicted"/>
<dbReference type="Proteomes" id="UP000192726">
    <property type="component" value="Chromosome"/>
</dbReference>
<organism evidence="2 3">
    <name type="scientific">Streptomyces gilvosporeus</name>
    <dbReference type="NCBI Taxonomy" id="553510"/>
    <lineage>
        <taxon>Bacteria</taxon>
        <taxon>Bacillati</taxon>
        <taxon>Actinomycetota</taxon>
        <taxon>Actinomycetes</taxon>
        <taxon>Kitasatosporales</taxon>
        <taxon>Streptomycetaceae</taxon>
        <taxon>Streptomyces</taxon>
    </lineage>
</organism>
<dbReference type="KEGG" id="sgv:B1H19_00970"/>
<dbReference type="InterPro" id="IPR009351">
    <property type="entry name" value="AlkZ-like"/>
</dbReference>
<dbReference type="Pfam" id="PF06224">
    <property type="entry name" value="AlkZ-like"/>
    <property type="match status" value="1"/>
</dbReference>
<gene>
    <name evidence="2" type="ORF">B1H19_00970</name>
</gene>
<accession>A0A1V0TJ90</accession>
<dbReference type="OrthoDB" id="9148135at2"/>
<reference evidence="2 3" key="1">
    <citation type="submission" date="2017-04" db="EMBL/GenBank/DDBJ databases">
        <title>Complete Genome Sequence of Streptomyces gilvosporeus F607, a Capable Producer of Natamycin.</title>
        <authorList>
            <person name="Zong G."/>
            <person name="Zhong C."/>
            <person name="Fu J."/>
            <person name="Qin R."/>
            <person name="Cao G."/>
        </authorList>
    </citation>
    <scope>NUCLEOTIDE SEQUENCE [LARGE SCALE GENOMIC DNA]</scope>
    <source>
        <strain evidence="2 3">F607</strain>
    </source>
</reference>
<protein>
    <recommendedName>
        <fullName evidence="4">Winged helix DNA-binding domain-containing protein</fullName>
    </recommendedName>
</protein>
<dbReference type="STRING" id="553510.B1H19_00970"/>
<evidence type="ECO:0000256" key="1">
    <source>
        <dbReference type="SAM" id="MobiDB-lite"/>
    </source>
</evidence>
<evidence type="ECO:0000313" key="2">
    <source>
        <dbReference type="EMBL" id="ARF52953.1"/>
    </source>
</evidence>
<dbReference type="EMBL" id="CP020569">
    <property type="protein sequence ID" value="ARF52953.1"/>
    <property type="molecule type" value="Genomic_DNA"/>
</dbReference>
<feature type="region of interest" description="Disordered" evidence="1">
    <location>
        <begin position="1"/>
        <end position="28"/>
    </location>
</feature>
<sequence>MCRPVAHGPGRRDSSPGPALPGRDRRALPLLRRRSRPAALRLAALRGPGGARTPLALDVAALLIRPTFLVDGFVAGVWRVEQTRGAAVLALEPFGTLRAGDRAALTEEGGRLLAFATASAASHEVRFA</sequence>
<dbReference type="AlphaFoldDB" id="A0A1V0TJ90"/>